<keyword evidence="10 14" id="KW-0479">Metal-binding</keyword>
<evidence type="ECO:0000256" key="5">
    <source>
        <dbReference type="ARBA" id="ARBA00007383"/>
    </source>
</evidence>
<feature type="domain" description="RNase H type-2" evidence="17">
    <location>
        <begin position="3"/>
        <end position="199"/>
    </location>
</feature>
<dbReference type="GO" id="GO:0043137">
    <property type="term" value="P:DNA replication, removal of RNA primer"/>
    <property type="evidence" value="ECO:0007669"/>
    <property type="project" value="TreeGrafter"/>
</dbReference>
<evidence type="ECO:0000259" key="17">
    <source>
        <dbReference type="PROSITE" id="PS51975"/>
    </source>
</evidence>
<dbReference type="InterPro" id="IPR024567">
    <property type="entry name" value="RNase_HII/HIII_dom"/>
</dbReference>
<keyword evidence="11 14" id="KW-0255">Endonuclease</keyword>
<dbReference type="NCBIfam" id="NF000595">
    <property type="entry name" value="PRK00015.1-3"/>
    <property type="match status" value="1"/>
</dbReference>
<dbReference type="PANTHER" id="PTHR10954">
    <property type="entry name" value="RIBONUCLEASE H2 SUBUNIT A"/>
    <property type="match status" value="1"/>
</dbReference>
<protein>
    <recommendedName>
        <fullName evidence="7 14">Ribonuclease HII</fullName>
        <shortName evidence="14">RNase HII</shortName>
        <ecNumber evidence="6 14">3.1.26.4</ecNumber>
    </recommendedName>
</protein>
<gene>
    <name evidence="14" type="primary">rnhB</name>
    <name evidence="18" type="ORF">COU47_02705</name>
</gene>
<evidence type="ECO:0000256" key="16">
    <source>
        <dbReference type="RuleBase" id="RU003515"/>
    </source>
</evidence>
<evidence type="ECO:0000256" key="9">
    <source>
        <dbReference type="ARBA" id="ARBA00022722"/>
    </source>
</evidence>
<evidence type="ECO:0000256" key="4">
    <source>
        <dbReference type="ARBA" id="ARBA00004496"/>
    </source>
</evidence>
<dbReference type="InterPro" id="IPR001352">
    <property type="entry name" value="RNase_HII/HIII"/>
</dbReference>
<keyword evidence="12 14" id="KW-0378">Hydrolase</keyword>
<evidence type="ECO:0000256" key="14">
    <source>
        <dbReference type="HAMAP-Rule" id="MF_00052"/>
    </source>
</evidence>
<comment type="cofactor">
    <cofactor evidence="14 15">
        <name>Mn(2+)</name>
        <dbReference type="ChEBI" id="CHEBI:29035"/>
    </cofactor>
    <cofactor evidence="14 15">
        <name>Mg(2+)</name>
        <dbReference type="ChEBI" id="CHEBI:18420"/>
    </cofactor>
    <text evidence="14 15">Manganese or magnesium. Binds 1 divalent metal ion per monomer in the absence of substrate. May bind a second metal ion after substrate binding.</text>
</comment>
<dbReference type="InterPro" id="IPR036397">
    <property type="entry name" value="RNaseH_sf"/>
</dbReference>
<dbReference type="EMBL" id="PFCO01000006">
    <property type="protein sequence ID" value="PIR69464.1"/>
    <property type="molecule type" value="Genomic_DNA"/>
</dbReference>
<dbReference type="EC" id="3.1.26.4" evidence="6 14"/>
<dbReference type="CDD" id="cd07182">
    <property type="entry name" value="RNase_HII_bacteria_HII_like"/>
    <property type="match status" value="1"/>
</dbReference>
<dbReference type="PANTHER" id="PTHR10954:SF18">
    <property type="entry name" value="RIBONUCLEASE HII"/>
    <property type="match status" value="1"/>
</dbReference>
<keyword evidence="13 14" id="KW-0464">Manganese</keyword>
<evidence type="ECO:0000313" key="18">
    <source>
        <dbReference type="EMBL" id="PIR69464.1"/>
    </source>
</evidence>
<sequence>MAKYLIGIDEVGRGPLAGPITIGVVVVPQKRKNLFVGIKDSKALSVSKREEWFKALQGHTRGNRMFYAISSVSHAVIDKIGIVPATRLAISRSLKKIAKKNVRIGSKSARVLLDGGLKAPREYANQQTIIRGDKQIPIIAAASIMAKVMRDRKMMRLAREYPQYGFDIHKGYGTKAHMRALKKYGLSNIHRKSFCGRFI</sequence>
<dbReference type="GO" id="GO:0032299">
    <property type="term" value="C:ribonuclease H2 complex"/>
    <property type="evidence" value="ECO:0007669"/>
    <property type="project" value="TreeGrafter"/>
</dbReference>
<keyword evidence="9 14" id="KW-0540">Nuclease</keyword>
<dbReference type="GO" id="GO:0004523">
    <property type="term" value="F:RNA-DNA hybrid ribonuclease activity"/>
    <property type="evidence" value="ECO:0007669"/>
    <property type="project" value="UniProtKB-UniRule"/>
</dbReference>
<comment type="function">
    <text evidence="3 14 16">Endonuclease that specifically degrades the RNA of RNA-DNA hybrids.</text>
</comment>
<evidence type="ECO:0000256" key="1">
    <source>
        <dbReference type="ARBA" id="ARBA00000077"/>
    </source>
</evidence>
<evidence type="ECO:0000256" key="13">
    <source>
        <dbReference type="ARBA" id="ARBA00023211"/>
    </source>
</evidence>
<dbReference type="InterPro" id="IPR022898">
    <property type="entry name" value="RNase_HII"/>
</dbReference>
<proteinExistence type="inferred from homology"/>
<dbReference type="GO" id="GO:0030145">
    <property type="term" value="F:manganese ion binding"/>
    <property type="evidence" value="ECO:0007669"/>
    <property type="project" value="UniProtKB-UniRule"/>
</dbReference>
<name>A0A2H0TET1_9BACT</name>
<dbReference type="GO" id="GO:0003723">
    <property type="term" value="F:RNA binding"/>
    <property type="evidence" value="ECO:0007669"/>
    <property type="project" value="UniProtKB-UniRule"/>
</dbReference>
<evidence type="ECO:0000256" key="11">
    <source>
        <dbReference type="ARBA" id="ARBA00022759"/>
    </source>
</evidence>
<dbReference type="Gene3D" id="3.30.420.10">
    <property type="entry name" value="Ribonuclease H-like superfamily/Ribonuclease H"/>
    <property type="match status" value="1"/>
</dbReference>
<dbReference type="HAMAP" id="MF_00052_B">
    <property type="entry name" value="RNase_HII_B"/>
    <property type="match status" value="1"/>
</dbReference>
<dbReference type="GO" id="GO:0006298">
    <property type="term" value="P:mismatch repair"/>
    <property type="evidence" value="ECO:0007669"/>
    <property type="project" value="TreeGrafter"/>
</dbReference>
<evidence type="ECO:0000256" key="7">
    <source>
        <dbReference type="ARBA" id="ARBA00019179"/>
    </source>
</evidence>
<evidence type="ECO:0000256" key="8">
    <source>
        <dbReference type="ARBA" id="ARBA00022490"/>
    </source>
</evidence>
<dbReference type="SUPFAM" id="SSF53098">
    <property type="entry name" value="Ribonuclease H-like"/>
    <property type="match status" value="1"/>
</dbReference>
<comment type="subcellular location">
    <subcellularLocation>
        <location evidence="4 14">Cytoplasm</location>
    </subcellularLocation>
</comment>
<feature type="binding site" evidence="14 15">
    <location>
        <position position="114"/>
    </location>
    <ligand>
        <name>a divalent metal cation</name>
        <dbReference type="ChEBI" id="CHEBI:60240"/>
    </ligand>
</feature>
<evidence type="ECO:0000256" key="10">
    <source>
        <dbReference type="ARBA" id="ARBA00022723"/>
    </source>
</evidence>
<evidence type="ECO:0000256" key="2">
    <source>
        <dbReference type="ARBA" id="ARBA00001946"/>
    </source>
</evidence>
<feature type="binding site" evidence="14 15">
    <location>
        <position position="10"/>
    </location>
    <ligand>
        <name>a divalent metal cation</name>
        <dbReference type="ChEBI" id="CHEBI:60240"/>
    </ligand>
</feature>
<comment type="cofactor">
    <cofactor evidence="2">
        <name>Mg(2+)</name>
        <dbReference type="ChEBI" id="CHEBI:18420"/>
    </cofactor>
</comment>
<comment type="caution">
    <text evidence="18">The sequence shown here is derived from an EMBL/GenBank/DDBJ whole genome shotgun (WGS) entry which is preliminary data.</text>
</comment>
<keyword evidence="8 14" id="KW-0963">Cytoplasm</keyword>
<dbReference type="GO" id="GO:0005737">
    <property type="term" value="C:cytoplasm"/>
    <property type="evidence" value="ECO:0007669"/>
    <property type="project" value="UniProtKB-SubCell"/>
</dbReference>
<evidence type="ECO:0000313" key="19">
    <source>
        <dbReference type="Proteomes" id="UP000231503"/>
    </source>
</evidence>
<evidence type="ECO:0000256" key="15">
    <source>
        <dbReference type="PROSITE-ProRule" id="PRU01319"/>
    </source>
</evidence>
<dbReference type="AlphaFoldDB" id="A0A2H0TET1"/>
<evidence type="ECO:0000256" key="6">
    <source>
        <dbReference type="ARBA" id="ARBA00012180"/>
    </source>
</evidence>
<comment type="catalytic activity">
    <reaction evidence="1 14 15 16">
        <text>Endonucleolytic cleavage to 5'-phosphomonoester.</text>
        <dbReference type="EC" id="3.1.26.4"/>
    </reaction>
</comment>
<organism evidence="18 19">
    <name type="scientific">Candidatus Niyogibacteria bacterium CG10_big_fil_rev_8_21_14_0_10_46_36</name>
    <dbReference type="NCBI Taxonomy" id="1974726"/>
    <lineage>
        <taxon>Bacteria</taxon>
        <taxon>Candidatus Niyogiibacteriota</taxon>
    </lineage>
</organism>
<feature type="binding site" evidence="14 15">
    <location>
        <position position="9"/>
    </location>
    <ligand>
        <name>a divalent metal cation</name>
        <dbReference type="ChEBI" id="CHEBI:60240"/>
    </ligand>
</feature>
<comment type="similarity">
    <text evidence="5 14 16">Belongs to the RNase HII family.</text>
</comment>
<dbReference type="Proteomes" id="UP000231503">
    <property type="component" value="Unassembled WGS sequence"/>
</dbReference>
<dbReference type="PROSITE" id="PS51975">
    <property type="entry name" value="RNASE_H_2"/>
    <property type="match status" value="1"/>
</dbReference>
<dbReference type="Pfam" id="PF01351">
    <property type="entry name" value="RNase_HII"/>
    <property type="match status" value="1"/>
</dbReference>
<evidence type="ECO:0000256" key="3">
    <source>
        <dbReference type="ARBA" id="ARBA00004065"/>
    </source>
</evidence>
<accession>A0A2H0TET1</accession>
<evidence type="ECO:0000256" key="12">
    <source>
        <dbReference type="ARBA" id="ARBA00022801"/>
    </source>
</evidence>
<reference evidence="19" key="1">
    <citation type="submission" date="2017-09" db="EMBL/GenBank/DDBJ databases">
        <title>Depth-based differentiation of microbial function through sediment-hosted aquifers and enrichment of novel symbionts in the deep terrestrial subsurface.</title>
        <authorList>
            <person name="Probst A.J."/>
            <person name="Ladd B."/>
            <person name="Jarett J.K."/>
            <person name="Geller-Mcgrath D.E."/>
            <person name="Sieber C.M.K."/>
            <person name="Emerson J.B."/>
            <person name="Anantharaman K."/>
            <person name="Thomas B.C."/>
            <person name="Malmstrom R."/>
            <person name="Stieglmeier M."/>
            <person name="Klingl A."/>
            <person name="Woyke T."/>
            <person name="Ryan C.M."/>
            <person name="Banfield J.F."/>
        </authorList>
    </citation>
    <scope>NUCLEOTIDE SEQUENCE [LARGE SCALE GENOMIC DNA]</scope>
</reference>
<dbReference type="InterPro" id="IPR012337">
    <property type="entry name" value="RNaseH-like_sf"/>
</dbReference>